<dbReference type="EMBL" id="JANPWB010000001">
    <property type="protein sequence ID" value="KAJ1215109.1"/>
    <property type="molecule type" value="Genomic_DNA"/>
</dbReference>
<name>A0AAV7WT68_PLEWA</name>
<evidence type="ECO:0000256" key="1">
    <source>
        <dbReference type="SAM" id="MobiDB-lite"/>
    </source>
</evidence>
<feature type="region of interest" description="Disordered" evidence="1">
    <location>
        <begin position="83"/>
        <end position="114"/>
    </location>
</feature>
<gene>
    <name evidence="2" type="ORF">NDU88_002719</name>
</gene>
<evidence type="ECO:0000313" key="3">
    <source>
        <dbReference type="Proteomes" id="UP001066276"/>
    </source>
</evidence>
<evidence type="ECO:0000313" key="2">
    <source>
        <dbReference type="EMBL" id="KAJ1215109.1"/>
    </source>
</evidence>
<keyword evidence="3" id="KW-1185">Reference proteome</keyword>
<comment type="caution">
    <text evidence="2">The sequence shown here is derived from an EMBL/GenBank/DDBJ whole genome shotgun (WGS) entry which is preliminary data.</text>
</comment>
<accession>A0AAV7WT68</accession>
<reference evidence="2" key="1">
    <citation type="journal article" date="2022" name="bioRxiv">
        <title>Sequencing and chromosome-scale assembly of the giantPleurodeles waltlgenome.</title>
        <authorList>
            <person name="Brown T."/>
            <person name="Elewa A."/>
            <person name="Iarovenko S."/>
            <person name="Subramanian E."/>
            <person name="Araus A.J."/>
            <person name="Petzold A."/>
            <person name="Susuki M."/>
            <person name="Suzuki K.-i.T."/>
            <person name="Hayashi T."/>
            <person name="Toyoda A."/>
            <person name="Oliveira C."/>
            <person name="Osipova E."/>
            <person name="Leigh N.D."/>
            <person name="Simon A."/>
            <person name="Yun M.H."/>
        </authorList>
    </citation>
    <scope>NUCLEOTIDE SEQUENCE</scope>
    <source>
        <strain evidence="2">20211129_DDA</strain>
        <tissue evidence="2">Liver</tissue>
    </source>
</reference>
<dbReference type="Proteomes" id="UP001066276">
    <property type="component" value="Chromosome 1_1"/>
</dbReference>
<sequence length="123" mass="13174">MFLSGHSRSARMLFAVISSCAGMWPTVIPLGPSPASSILRSISLANMLSGTSLLRDNPRGLSVFQTTVHLLVPLDPETTVLKQNPAGTGIGSIRGSQPHLPMNRPRFQSDVQTPSRALVRVNT</sequence>
<dbReference type="AlphaFoldDB" id="A0AAV7WT68"/>
<evidence type="ECO:0008006" key="4">
    <source>
        <dbReference type="Google" id="ProtNLM"/>
    </source>
</evidence>
<protein>
    <recommendedName>
        <fullName evidence="4">Secreted protein</fullName>
    </recommendedName>
</protein>
<organism evidence="2 3">
    <name type="scientific">Pleurodeles waltl</name>
    <name type="common">Iberian ribbed newt</name>
    <dbReference type="NCBI Taxonomy" id="8319"/>
    <lineage>
        <taxon>Eukaryota</taxon>
        <taxon>Metazoa</taxon>
        <taxon>Chordata</taxon>
        <taxon>Craniata</taxon>
        <taxon>Vertebrata</taxon>
        <taxon>Euteleostomi</taxon>
        <taxon>Amphibia</taxon>
        <taxon>Batrachia</taxon>
        <taxon>Caudata</taxon>
        <taxon>Salamandroidea</taxon>
        <taxon>Salamandridae</taxon>
        <taxon>Pleurodelinae</taxon>
        <taxon>Pleurodeles</taxon>
    </lineage>
</organism>
<proteinExistence type="predicted"/>